<dbReference type="AlphaFoldDB" id="A0A1V8SNT3"/>
<keyword evidence="1" id="KW-0732">Signal</keyword>
<gene>
    <name evidence="2" type="ORF">B0A48_13490</name>
</gene>
<dbReference type="Proteomes" id="UP000192596">
    <property type="component" value="Unassembled WGS sequence"/>
</dbReference>
<dbReference type="OrthoDB" id="3886018at2759"/>
<sequence>MLAVRLSVALLFLFTSTSLADRPKCGSANTNAVERREVSNAVLANPHYVHLLDRSTLVARARDPIGKWVEACDIKNLGSYMEYRILGGGAKATTSLLEETVDADDNKIDLSTTTSKVFGSARIRIGTGEVSGCTVVTVVSTRAVYMGHFWENLSMENDVDFEENFMNLFFGGTPQTQTTGPAIDPSLFNQAGDRPIAFIMSPRALAYDEGEDPTAEGTGHPAAQGIFEHATQLNQLRTRLEEIIPGIIIEGYGYEVTADGFVPGAPFRLALFEYDPKADAVGPNWRLWQEDTLNLGRTLQGFGQPAAGSSSSS</sequence>
<comment type="caution">
    <text evidence="2">The sequence shown here is derived from an EMBL/GenBank/DDBJ whole genome shotgun (WGS) entry which is preliminary data.</text>
</comment>
<feature type="signal peptide" evidence="1">
    <location>
        <begin position="1"/>
        <end position="20"/>
    </location>
</feature>
<protein>
    <submittedName>
        <fullName evidence="2">Uncharacterized protein</fullName>
    </submittedName>
</protein>
<reference evidence="3" key="1">
    <citation type="submission" date="2017-03" db="EMBL/GenBank/DDBJ databases">
        <title>Genomes of endolithic fungi from Antarctica.</title>
        <authorList>
            <person name="Coleine C."/>
            <person name="Masonjones S."/>
            <person name="Stajich J.E."/>
        </authorList>
    </citation>
    <scope>NUCLEOTIDE SEQUENCE [LARGE SCALE GENOMIC DNA]</scope>
    <source>
        <strain evidence="3">CCFEE 5527</strain>
    </source>
</reference>
<evidence type="ECO:0000313" key="3">
    <source>
        <dbReference type="Proteomes" id="UP000192596"/>
    </source>
</evidence>
<dbReference type="InParanoid" id="A0A1V8SNT3"/>
<proteinExistence type="predicted"/>
<accession>A0A1V8SNT3</accession>
<feature type="chain" id="PRO_5012845227" evidence="1">
    <location>
        <begin position="21"/>
        <end position="313"/>
    </location>
</feature>
<evidence type="ECO:0000256" key="1">
    <source>
        <dbReference type="SAM" id="SignalP"/>
    </source>
</evidence>
<name>A0A1V8SNT3_9PEZI</name>
<organism evidence="2 3">
    <name type="scientific">Cryoendolithus antarcticus</name>
    <dbReference type="NCBI Taxonomy" id="1507870"/>
    <lineage>
        <taxon>Eukaryota</taxon>
        <taxon>Fungi</taxon>
        <taxon>Dikarya</taxon>
        <taxon>Ascomycota</taxon>
        <taxon>Pezizomycotina</taxon>
        <taxon>Dothideomycetes</taxon>
        <taxon>Dothideomycetidae</taxon>
        <taxon>Cladosporiales</taxon>
        <taxon>Cladosporiaceae</taxon>
        <taxon>Cryoendolithus</taxon>
    </lineage>
</organism>
<evidence type="ECO:0000313" key="2">
    <source>
        <dbReference type="EMBL" id="OQO00803.1"/>
    </source>
</evidence>
<dbReference type="EMBL" id="NAJO01000033">
    <property type="protein sequence ID" value="OQO00803.1"/>
    <property type="molecule type" value="Genomic_DNA"/>
</dbReference>
<keyword evidence="3" id="KW-1185">Reference proteome</keyword>